<reference evidence="2 3" key="1">
    <citation type="submission" date="2021-08" db="EMBL/GenBank/DDBJ databases">
        <title>Draft Genome Sequence of Phanerochaete sordida strain YK-624.</title>
        <authorList>
            <person name="Mori T."/>
            <person name="Dohra H."/>
            <person name="Suzuki T."/>
            <person name="Kawagishi H."/>
            <person name="Hirai H."/>
        </authorList>
    </citation>
    <scope>NUCLEOTIDE SEQUENCE [LARGE SCALE GENOMIC DNA]</scope>
    <source>
        <strain evidence="2 3">YK-624</strain>
    </source>
</reference>
<accession>A0A9P3LBA7</accession>
<protein>
    <submittedName>
        <fullName evidence="2">Uncharacterized protein</fullName>
    </submittedName>
</protein>
<feature type="region of interest" description="Disordered" evidence="1">
    <location>
        <begin position="57"/>
        <end position="197"/>
    </location>
</feature>
<dbReference type="EMBL" id="BPQB01000007">
    <property type="protein sequence ID" value="GJE87838.1"/>
    <property type="molecule type" value="Genomic_DNA"/>
</dbReference>
<comment type="caution">
    <text evidence="2">The sequence shown here is derived from an EMBL/GenBank/DDBJ whole genome shotgun (WGS) entry which is preliminary data.</text>
</comment>
<feature type="compositionally biased region" description="Polar residues" evidence="1">
    <location>
        <begin position="188"/>
        <end position="197"/>
    </location>
</feature>
<dbReference type="Proteomes" id="UP000703269">
    <property type="component" value="Unassembled WGS sequence"/>
</dbReference>
<feature type="compositionally biased region" description="Polar residues" evidence="1">
    <location>
        <begin position="261"/>
        <end position="270"/>
    </location>
</feature>
<feature type="compositionally biased region" description="Low complexity" evidence="1">
    <location>
        <begin position="245"/>
        <end position="260"/>
    </location>
</feature>
<sequence>MAEWMRSSRGSKSPTSVTTFFSCEQDEDLEDVGSPVLDIPLADFIISSADWAATTTCGDPFASKPFSSSDEPEISSTGTSSTTSTTDFEDEDDDDLWPEPMQRTPSSSSSVPSGIISPRAPAHTRHRSTSITSTTSRPAPARSILSTGSSMRTKRARAPPSVKFLDMPTIHYEDEDEDEGGASPGVPSPTSATSTKNRVLGFISWLTAVGKGKKKEEPPVPERPCISGPFPLWEAPPRRSDSTRRTASASDARSIRSVRSQSSLRSTRSFMSVRSCASRLQGYWHRFNGRDP</sequence>
<evidence type="ECO:0000256" key="1">
    <source>
        <dbReference type="SAM" id="MobiDB-lite"/>
    </source>
</evidence>
<evidence type="ECO:0000313" key="2">
    <source>
        <dbReference type="EMBL" id="GJE87838.1"/>
    </source>
</evidence>
<organism evidence="2 3">
    <name type="scientific">Phanerochaete sordida</name>
    <dbReference type="NCBI Taxonomy" id="48140"/>
    <lineage>
        <taxon>Eukaryota</taxon>
        <taxon>Fungi</taxon>
        <taxon>Dikarya</taxon>
        <taxon>Basidiomycota</taxon>
        <taxon>Agaricomycotina</taxon>
        <taxon>Agaricomycetes</taxon>
        <taxon>Polyporales</taxon>
        <taxon>Phanerochaetaceae</taxon>
        <taxon>Phanerochaete</taxon>
    </lineage>
</organism>
<name>A0A9P3LBA7_9APHY</name>
<dbReference type="AlphaFoldDB" id="A0A9P3LBA7"/>
<feature type="region of interest" description="Disordered" evidence="1">
    <location>
        <begin position="210"/>
        <end position="270"/>
    </location>
</feature>
<dbReference type="OrthoDB" id="2752724at2759"/>
<keyword evidence="3" id="KW-1185">Reference proteome</keyword>
<dbReference type="PROSITE" id="PS51257">
    <property type="entry name" value="PROKAR_LIPOPROTEIN"/>
    <property type="match status" value="1"/>
</dbReference>
<feature type="compositionally biased region" description="Low complexity" evidence="1">
    <location>
        <begin position="105"/>
        <end position="118"/>
    </location>
</feature>
<gene>
    <name evidence="2" type="ORF">PsYK624_039210</name>
</gene>
<feature type="compositionally biased region" description="Acidic residues" evidence="1">
    <location>
        <begin position="87"/>
        <end position="97"/>
    </location>
</feature>
<feature type="compositionally biased region" description="Low complexity" evidence="1">
    <location>
        <begin position="75"/>
        <end position="86"/>
    </location>
</feature>
<evidence type="ECO:0000313" key="3">
    <source>
        <dbReference type="Proteomes" id="UP000703269"/>
    </source>
</evidence>
<proteinExistence type="predicted"/>